<keyword evidence="1" id="KW-0472">Membrane</keyword>
<feature type="transmembrane region" description="Helical" evidence="1">
    <location>
        <begin position="6"/>
        <end position="27"/>
    </location>
</feature>
<keyword evidence="1" id="KW-0812">Transmembrane</keyword>
<keyword evidence="1" id="KW-1133">Transmembrane helix</keyword>
<keyword evidence="3" id="KW-1185">Reference proteome</keyword>
<protein>
    <submittedName>
        <fullName evidence="2">Uncharacterized protein</fullName>
    </submittedName>
</protein>
<dbReference type="AlphaFoldDB" id="A0A1M5V896"/>
<evidence type="ECO:0000313" key="3">
    <source>
        <dbReference type="Proteomes" id="UP000184109"/>
    </source>
</evidence>
<feature type="transmembrane region" description="Helical" evidence="1">
    <location>
        <begin position="58"/>
        <end position="83"/>
    </location>
</feature>
<dbReference type="EMBL" id="FQXQ01000003">
    <property type="protein sequence ID" value="SHH71430.1"/>
    <property type="molecule type" value="Genomic_DNA"/>
</dbReference>
<dbReference type="Proteomes" id="UP000184109">
    <property type="component" value="Unassembled WGS sequence"/>
</dbReference>
<organism evidence="2 3">
    <name type="scientific">Wenyingzhuangia marina</name>
    <dbReference type="NCBI Taxonomy" id="1195760"/>
    <lineage>
        <taxon>Bacteria</taxon>
        <taxon>Pseudomonadati</taxon>
        <taxon>Bacteroidota</taxon>
        <taxon>Flavobacteriia</taxon>
        <taxon>Flavobacteriales</taxon>
        <taxon>Flavobacteriaceae</taxon>
        <taxon>Wenyingzhuangia</taxon>
    </lineage>
</organism>
<accession>A0A1M5V896</accession>
<name>A0A1M5V896_9FLAO</name>
<dbReference type="STRING" id="1195760.SAMN05444281_1593"/>
<evidence type="ECO:0000313" key="2">
    <source>
        <dbReference type="EMBL" id="SHH71430.1"/>
    </source>
</evidence>
<sequence>MIALLLINFTISLIKSILWIFLGILFIKHFETASSYIIRKPIPEKLVSKKNKNDFIELMKWIGVCFLFIGIISIIMAITTISIGGHQIKF</sequence>
<evidence type="ECO:0000256" key="1">
    <source>
        <dbReference type="SAM" id="Phobius"/>
    </source>
</evidence>
<gene>
    <name evidence="2" type="ORF">SAMN05444281_1593</name>
</gene>
<reference evidence="3" key="1">
    <citation type="submission" date="2016-11" db="EMBL/GenBank/DDBJ databases">
        <authorList>
            <person name="Varghese N."/>
            <person name="Submissions S."/>
        </authorList>
    </citation>
    <scope>NUCLEOTIDE SEQUENCE [LARGE SCALE GENOMIC DNA]</scope>
    <source>
        <strain evidence="3">DSM 100572</strain>
    </source>
</reference>
<proteinExistence type="predicted"/>